<keyword evidence="6" id="KW-0788">Thiol protease</keyword>
<dbReference type="OrthoDB" id="429671at2759"/>
<evidence type="ECO:0000313" key="9">
    <source>
        <dbReference type="Proteomes" id="UP000013776"/>
    </source>
</evidence>
<dbReference type="Proteomes" id="UP000013776">
    <property type="component" value="Unassembled WGS sequence"/>
</dbReference>
<accession>R4XBS1</accession>
<dbReference type="VEuPathDB" id="FungiDB:TAPDE_003417"/>
<evidence type="ECO:0000313" key="8">
    <source>
        <dbReference type="EMBL" id="CCG83244.1"/>
    </source>
</evidence>
<keyword evidence="5" id="KW-0378">Hydrolase</keyword>
<dbReference type="Pfam" id="PF00443">
    <property type="entry name" value="UCH"/>
    <property type="match status" value="1"/>
</dbReference>
<keyword evidence="3" id="KW-0645">Protease</keyword>
<evidence type="ECO:0000256" key="6">
    <source>
        <dbReference type="ARBA" id="ARBA00022807"/>
    </source>
</evidence>
<dbReference type="CDD" id="cd02257">
    <property type="entry name" value="Peptidase_C19"/>
    <property type="match status" value="1"/>
</dbReference>
<dbReference type="GO" id="GO:0004843">
    <property type="term" value="F:cysteine-type deubiquitinase activity"/>
    <property type="evidence" value="ECO:0007669"/>
    <property type="project" value="UniProtKB-EC"/>
</dbReference>
<dbReference type="EC" id="3.4.19.12" evidence="2"/>
<dbReference type="InterPro" id="IPR028889">
    <property type="entry name" value="USP"/>
</dbReference>
<evidence type="ECO:0000256" key="3">
    <source>
        <dbReference type="ARBA" id="ARBA00022670"/>
    </source>
</evidence>
<evidence type="ECO:0000256" key="5">
    <source>
        <dbReference type="ARBA" id="ARBA00022801"/>
    </source>
</evidence>
<keyword evidence="9" id="KW-1185">Reference proteome</keyword>
<dbReference type="eggNOG" id="KOG1871">
    <property type="taxonomic scope" value="Eukaryota"/>
</dbReference>
<sequence length="362" mass="40592">MCFMNAILQVLVYCPPFYNLFDRIGKEVRQKMSSKTPLMDAMVMFIREFQLLSDIAARSGHIGEKAKQIALENIGEAFGPDNIYKSMRGNSRFNSMQRGHQEDAEEFLGFLLDGLHEEFLQSLETVTNGSVLDAVSSRATSVDGSNDDWLEVGKKQRTAHTRSAVVTESPISRIFGGNMRSILRIGGAKDSVTLEPYQPLQLDIQSNGVRSIMDALSQLPEPEIISEDWTNGNGMKVRATKQVFIESLPPVLILHLKRFFWKQIGYPLILDIPSGAVSPGRRSTLKTKYKLFGVVYHHGLSASGGHYTVDVLRQDSQSWIHLDDTSIEPVDAKDVAVEVPEVENFNTRRPDRLAYILLYAQV</sequence>
<dbReference type="InterPro" id="IPR001394">
    <property type="entry name" value="Peptidase_C19_UCH"/>
</dbReference>
<dbReference type="GO" id="GO:0006508">
    <property type="term" value="P:proteolysis"/>
    <property type="evidence" value="ECO:0007669"/>
    <property type="project" value="UniProtKB-KW"/>
</dbReference>
<dbReference type="InterPro" id="IPR038765">
    <property type="entry name" value="Papain-like_cys_pep_sf"/>
</dbReference>
<evidence type="ECO:0000256" key="1">
    <source>
        <dbReference type="ARBA" id="ARBA00000707"/>
    </source>
</evidence>
<dbReference type="GO" id="GO:0005829">
    <property type="term" value="C:cytosol"/>
    <property type="evidence" value="ECO:0007669"/>
    <property type="project" value="TreeGrafter"/>
</dbReference>
<proteinExistence type="predicted"/>
<dbReference type="AlphaFoldDB" id="R4XBS1"/>
<dbReference type="Gene3D" id="3.90.70.10">
    <property type="entry name" value="Cysteine proteinases"/>
    <property type="match status" value="1"/>
</dbReference>
<comment type="catalytic activity">
    <reaction evidence="1">
        <text>Thiol-dependent hydrolysis of ester, thioester, amide, peptide and isopeptide bonds formed by the C-terminal Gly of ubiquitin (a 76-residue protein attached to proteins as an intracellular targeting signal).</text>
        <dbReference type="EC" id="3.4.19.12"/>
    </reaction>
</comment>
<evidence type="ECO:0000259" key="7">
    <source>
        <dbReference type="PROSITE" id="PS50235"/>
    </source>
</evidence>
<keyword evidence="4" id="KW-0833">Ubl conjugation pathway</keyword>
<dbReference type="GO" id="GO:0005634">
    <property type="term" value="C:nucleus"/>
    <property type="evidence" value="ECO:0007669"/>
    <property type="project" value="TreeGrafter"/>
</dbReference>
<dbReference type="PANTHER" id="PTHR24006">
    <property type="entry name" value="UBIQUITIN CARBOXYL-TERMINAL HYDROLASE"/>
    <property type="match status" value="1"/>
</dbReference>
<dbReference type="InterPro" id="IPR018200">
    <property type="entry name" value="USP_CS"/>
</dbReference>
<dbReference type="PROSITE" id="PS00973">
    <property type="entry name" value="USP_2"/>
    <property type="match status" value="1"/>
</dbReference>
<dbReference type="STRING" id="1097556.R4XBS1"/>
<protein>
    <recommendedName>
        <fullName evidence="2">ubiquitinyl hydrolase 1</fullName>
        <ecNumber evidence="2">3.4.19.12</ecNumber>
    </recommendedName>
</protein>
<evidence type="ECO:0000256" key="4">
    <source>
        <dbReference type="ARBA" id="ARBA00022786"/>
    </source>
</evidence>
<dbReference type="SUPFAM" id="SSF54001">
    <property type="entry name" value="Cysteine proteinases"/>
    <property type="match status" value="1"/>
</dbReference>
<feature type="domain" description="USP" evidence="7">
    <location>
        <begin position="1"/>
        <end position="362"/>
    </location>
</feature>
<dbReference type="EMBL" id="CAHR02000131">
    <property type="protein sequence ID" value="CCG83244.1"/>
    <property type="molecule type" value="Genomic_DNA"/>
</dbReference>
<dbReference type="GO" id="GO:0016579">
    <property type="term" value="P:protein deubiquitination"/>
    <property type="evidence" value="ECO:0007669"/>
    <property type="project" value="InterPro"/>
</dbReference>
<organism evidence="8 9">
    <name type="scientific">Taphrina deformans (strain PYCC 5710 / ATCC 11124 / CBS 356.35 / IMI 108563 / JCM 9778 / NBRC 8474)</name>
    <name type="common">Peach leaf curl fungus</name>
    <name type="synonym">Lalaria deformans</name>
    <dbReference type="NCBI Taxonomy" id="1097556"/>
    <lineage>
        <taxon>Eukaryota</taxon>
        <taxon>Fungi</taxon>
        <taxon>Dikarya</taxon>
        <taxon>Ascomycota</taxon>
        <taxon>Taphrinomycotina</taxon>
        <taxon>Taphrinomycetes</taxon>
        <taxon>Taphrinales</taxon>
        <taxon>Taphrinaceae</taxon>
        <taxon>Taphrina</taxon>
    </lineage>
</organism>
<dbReference type="PANTHER" id="PTHR24006:SF687">
    <property type="entry name" value="UBIQUITIN CARBOXYL-TERMINAL HYDROLASE 10"/>
    <property type="match status" value="1"/>
</dbReference>
<reference evidence="8 9" key="1">
    <citation type="journal article" date="2013" name="MBio">
        <title>Genome sequencing of the plant pathogen Taphrina deformans, the causal agent of peach leaf curl.</title>
        <authorList>
            <person name="Cisse O.H."/>
            <person name="Almeida J.M.G.C.F."/>
            <person name="Fonseca A."/>
            <person name="Kumar A.A."/>
            <person name="Salojaervi J."/>
            <person name="Overmyer K."/>
            <person name="Hauser P.M."/>
            <person name="Pagni M."/>
        </authorList>
    </citation>
    <scope>NUCLEOTIDE SEQUENCE [LARGE SCALE GENOMIC DNA]</scope>
    <source>
        <strain evidence="9">PYCC 5710 / ATCC 11124 / CBS 356.35 / IMI 108563 / JCM 9778 / NBRC 8474</strain>
    </source>
</reference>
<evidence type="ECO:0000256" key="2">
    <source>
        <dbReference type="ARBA" id="ARBA00012759"/>
    </source>
</evidence>
<dbReference type="PROSITE" id="PS50235">
    <property type="entry name" value="USP_3"/>
    <property type="match status" value="1"/>
</dbReference>
<name>R4XBS1_TAPDE</name>
<comment type="caution">
    <text evidence="8">The sequence shown here is derived from an EMBL/GenBank/DDBJ whole genome shotgun (WGS) entry which is preliminary data.</text>
</comment>
<dbReference type="InterPro" id="IPR050164">
    <property type="entry name" value="Peptidase_C19"/>
</dbReference>
<gene>
    <name evidence="8" type="ORF">TAPDE_003417</name>
</gene>